<organism evidence="3 6">
    <name type="scientific">Hungatella hathewayi</name>
    <dbReference type="NCBI Taxonomy" id="154046"/>
    <lineage>
        <taxon>Bacteria</taxon>
        <taxon>Bacillati</taxon>
        <taxon>Bacillota</taxon>
        <taxon>Clostridia</taxon>
        <taxon>Lachnospirales</taxon>
        <taxon>Lachnospiraceae</taxon>
        <taxon>Hungatella</taxon>
    </lineage>
</organism>
<name>A0A174XEY9_9FIRM</name>
<dbReference type="GeneID" id="93150016"/>
<dbReference type="AlphaFoldDB" id="A0A174XEY9"/>
<dbReference type="RefSeq" id="WP_006776223.1">
    <property type="nucleotide sequence ID" value="NZ_BQNJ01000002.1"/>
</dbReference>
<evidence type="ECO:0000259" key="2">
    <source>
        <dbReference type="Pfam" id="PF13439"/>
    </source>
</evidence>
<dbReference type="Proteomes" id="UP001055091">
    <property type="component" value="Unassembled WGS sequence"/>
</dbReference>
<dbReference type="EMBL" id="WNME01000033">
    <property type="protein sequence ID" value="MUB66772.1"/>
    <property type="molecule type" value="Genomic_DNA"/>
</dbReference>
<evidence type="ECO:0000313" key="4">
    <source>
        <dbReference type="EMBL" id="MUB66772.1"/>
    </source>
</evidence>
<dbReference type="CDD" id="cd03801">
    <property type="entry name" value="GT4_PimA-like"/>
    <property type="match status" value="1"/>
</dbReference>
<gene>
    <name evidence="3" type="primary">rfaG_2</name>
    <name evidence="3" type="ORF">CE91St55_52730</name>
    <name evidence="4" type="ORF">GNE07_27540</name>
</gene>
<evidence type="ECO:0000313" key="6">
    <source>
        <dbReference type="Proteomes" id="UP001055091"/>
    </source>
</evidence>
<evidence type="ECO:0000259" key="1">
    <source>
        <dbReference type="Pfam" id="PF00534"/>
    </source>
</evidence>
<dbReference type="Gene3D" id="3.40.50.2000">
    <property type="entry name" value="Glycogen Phosphorylase B"/>
    <property type="match status" value="2"/>
</dbReference>
<sequence length="400" mass="45477">MRETTVNKTLKNRKIKIAFVSLFSNISGATLAMLEIIDKLIEDGNFDVIVITGSRGTLETRLEERNIPVFKCLFFSWLKGRGIVEEIKIRVKRVLSFRSEIQILNILKQEKVDLLHINTGISPVGIKSAKKLGIPVIWHLREEPVSYFNREPYDKKVELRSIKQTDAIITISKYIYDCYKDKFNHNARVIYDGVYTEGADDLRTKEIFTGETVHMSLCGYNAFKGHVEAIKALSLLLKKGYENIYLYFYGNIEPTFKKNLMAMVEKRGLGNHVKFEGYVDDMPKKWAESDIGLMCSDGEGFGRATVEAMATGALVIGANKGATPEIIEDGRGFLYEKGNAKQLARKIVYAIEHPEEARRTAKNGQRYITSGTFSMDRNIDNLKSLYQEILEKKKITSVKI</sequence>
<dbReference type="InterPro" id="IPR001296">
    <property type="entry name" value="Glyco_trans_1"/>
</dbReference>
<reference evidence="4 5" key="1">
    <citation type="submission" date="2019-09" db="EMBL/GenBank/DDBJ databases">
        <title>Draft genome sequencing of Hungatella hathewayi 123Y-2.</title>
        <authorList>
            <person name="Lv Q."/>
            <person name="Li S."/>
        </authorList>
    </citation>
    <scope>NUCLEOTIDE SEQUENCE [LARGE SCALE GENOMIC DNA]</scope>
    <source>
        <strain evidence="4 5">123Y-2</strain>
    </source>
</reference>
<keyword evidence="3" id="KW-0808">Transferase</keyword>
<dbReference type="SUPFAM" id="SSF53756">
    <property type="entry name" value="UDP-Glycosyltransferase/glycogen phosphorylase"/>
    <property type="match status" value="1"/>
</dbReference>
<dbReference type="OrthoDB" id="9814612at2"/>
<comment type="caution">
    <text evidence="3">The sequence shown here is derived from an EMBL/GenBank/DDBJ whole genome shotgun (WGS) entry which is preliminary data.</text>
</comment>
<feature type="domain" description="Glycosyltransferase subfamily 4-like N-terminal" evidence="2">
    <location>
        <begin position="27"/>
        <end position="197"/>
    </location>
</feature>
<dbReference type="EMBL" id="BQNJ01000002">
    <property type="protein sequence ID" value="GKH03292.1"/>
    <property type="molecule type" value="Genomic_DNA"/>
</dbReference>
<dbReference type="InterPro" id="IPR028098">
    <property type="entry name" value="Glyco_trans_4-like_N"/>
</dbReference>
<feature type="domain" description="Glycosyl transferase family 1" evidence="1">
    <location>
        <begin position="224"/>
        <end position="366"/>
    </location>
</feature>
<dbReference type="GO" id="GO:0016757">
    <property type="term" value="F:glycosyltransferase activity"/>
    <property type="evidence" value="ECO:0007669"/>
    <property type="project" value="InterPro"/>
</dbReference>
<dbReference type="Pfam" id="PF13439">
    <property type="entry name" value="Glyco_transf_4"/>
    <property type="match status" value="1"/>
</dbReference>
<accession>A0A174XEY9</accession>
<reference evidence="3" key="2">
    <citation type="submission" date="2022-01" db="EMBL/GenBank/DDBJ databases">
        <title>Novel bile acid biosynthetic pathways are enriched in the microbiome of centenarians.</title>
        <authorList>
            <person name="Sato Y."/>
            <person name="Atarashi K."/>
            <person name="Plichta R.D."/>
            <person name="Arai Y."/>
            <person name="Sasajima S."/>
            <person name="Kearney M.S."/>
            <person name="Suda W."/>
            <person name="Takeshita K."/>
            <person name="Sasaki T."/>
            <person name="Okamoto S."/>
            <person name="Skelly N.A."/>
            <person name="Okamura Y."/>
            <person name="Vlamakis H."/>
            <person name="Li Y."/>
            <person name="Tanoue T."/>
            <person name="Takei H."/>
            <person name="Nittono H."/>
            <person name="Narushima S."/>
            <person name="Irie J."/>
            <person name="Itoh H."/>
            <person name="Moriya K."/>
            <person name="Sugiura Y."/>
            <person name="Suematsu M."/>
            <person name="Moritoki N."/>
            <person name="Shibata S."/>
            <person name="Littman R.D."/>
            <person name="Fischbach A.M."/>
            <person name="Uwamino Y."/>
            <person name="Inoue T."/>
            <person name="Honda A."/>
            <person name="Hattori M."/>
            <person name="Murai T."/>
            <person name="Xavier J.R."/>
            <person name="Hirose N."/>
            <person name="Honda K."/>
        </authorList>
    </citation>
    <scope>NUCLEOTIDE SEQUENCE</scope>
    <source>
        <strain evidence="3">CE91-St55</strain>
    </source>
</reference>
<evidence type="ECO:0000313" key="3">
    <source>
        <dbReference type="EMBL" id="GKH03292.1"/>
    </source>
</evidence>
<dbReference type="Proteomes" id="UP000434223">
    <property type="component" value="Unassembled WGS sequence"/>
</dbReference>
<evidence type="ECO:0000313" key="5">
    <source>
        <dbReference type="Proteomes" id="UP000434223"/>
    </source>
</evidence>
<dbReference type="PANTHER" id="PTHR12526:SF630">
    <property type="entry name" value="GLYCOSYLTRANSFERASE"/>
    <property type="match status" value="1"/>
</dbReference>
<protein>
    <submittedName>
        <fullName evidence="3">Glycosyl transferase</fullName>
    </submittedName>
    <submittedName>
        <fullName evidence="4">Glycosyltransferase</fullName>
    </submittedName>
</protein>
<dbReference type="Pfam" id="PF00534">
    <property type="entry name" value="Glycos_transf_1"/>
    <property type="match status" value="1"/>
</dbReference>
<proteinExistence type="predicted"/>
<dbReference type="PANTHER" id="PTHR12526">
    <property type="entry name" value="GLYCOSYLTRANSFERASE"/>
    <property type="match status" value="1"/>
</dbReference>